<organism evidence="1 2">
    <name type="scientific">Lecanicillium saksenae</name>
    <dbReference type="NCBI Taxonomy" id="468837"/>
    <lineage>
        <taxon>Eukaryota</taxon>
        <taxon>Fungi</taxon>
        <taxon>Dikarya</taxon>
        <taxon>Ascomycota</taxon>
        <taxon>Pezizomycotina</taxon>
        <taxon>Sordariomycetes</taxon>
        <taxon>Hypocreomycetidae</taxon>
        <taxon>Hypocreales</taxon>
        <taxon>Cordycipitaceae</taxon>
        <taxon>Lecanicillium</taxon>
    </lineage>
</organism>
<name>A0ACC1QCN7_9HYPO</name>
<evidence type="ECO:0000313" key="1">
    <source>
        <dbReference type="EMBL" id="KAJ3472671.1"/>
    </source>
</evidence>
<evidence type="ECO:0000313" key="2">
    <source>
        <dbReference type="Proteomes" id="UP001148737"/>
    </source>
</evidence>
<protein>
    <submittedName>
        <fullName evidence="1">Uncharacterized protein</fullName>
    </submittedName>
</protein>
<comment type="caution">
    <text evidence="1">The sequence shown here is derived from an EMBL/GenBank/DDBJ whole genome shotgun (WGS) entry which is preliminary data.</text>
</comment>
<gene>
    <name evidence="1" type="ORF">NLG97_g10801</name>
</gene>
<dbReference type="Proteomes" id="UP001148737">
    <property type="component" value="Unassembled WGS sequence"/>
</dbReference>
<reference evidence="1" key="1">
    <citation type="submission" date="2022-07" db="EMBL/GenBank/DDBJ databases">
        <title>Genome Sequence of Lecanicillium saksenae.</title>
        <authorList>
            <person name="Buettner E."/>
        </authorList>
    </citation>
    <scope>NUCLEOTIDE SEQUENCE</scope>
    <source>
        <strain evidence="1">VT-O1</strain>
    </source>
</reference>
<sequence>MDMLVKPGSMRESQHASAKATQEEDGSETKDGGGGRRIFDGLVVYVNGSTFPVVSDHKLKSALAEHGARISLHLARRQVTHVILGRPAGSSRTGCGGGLAGTKMDREIRRIGGNGIKYVGVEWAMESIRAGRRLPETRFANLKIAAHGQASVYNFSKKPA</sequence>
<accession>A0ACC1QCN7</accession>
<dbReference type="EMBL" id="JANAKD010002942">
    <property type="protein sequence ID" value="KAJ3472671.1"/>
    <property type="molecule type" value="Genomic_DNA"/>
</dbReference>
<keyword evidence="2" id="KW-1185">Reference proteome</keyword>
<proteinExistence type="predicted"/>